<dbReference type="Gene3D" id="3.30.70.270">
    <property type="match status" value="1"/>
</dbReference>
<dbReference type="OrthoDB" id="9812260at2"/>
<dbReference type="Pfam" id="PF00990">
    <property type="entry name" value="GGDEF"/>
    <property type="match status" value="1"/>
</dbReference>
<proteinExistence type="predicted"/>
<evidence type="ECO:0000313" key="7">
    <source>
        <dbReference type="Proteomes" id="UP000199628"/>
    </source>
</evidence>
<evidence type="ECO:0000259" key="5">
    <source>
        <dbReference type="PROSITE" id="PS50887"/>
    </source>
</evidence>
<dbReference type="PANTHER" id="PTHR45138">
    <property type="entry name" value="REGULATORY COMPONENTS OF SENSORY TRANSDUCTION SYSTEM"/>
    <property type="match status" value="1"/>
</dbReference>
<dbReference type="EMBL" id="FMZV01000008">
    <property type="protein sequence ID" value="SDD51557.1"/>
    <property type="molecule type" value="Genomic_DNA"/>
</dbReference>
<feature type="domain" description="Response regulatory" evidence="4">
    <location>
        <begin position="4"/>
        <end position="120"/>
    </location>
</feature>
<dbReference type="RefSeq" id="WP_093031839.1">
    <property type="nucleotide sequence ID" value="NZ_FMZV01000008.1"/>
</dbReference>
<comment type="catalytic activity">
    <reaction evidence="2">
        <text>2 GTP = 3',3'-c-di-GMP + 2 diphosphate</text>
        <dbReference type="Rhea" id="RHEA:24898"/>
        <dbReference type="ChEBI" id="CHEBI:33019"/>
        <dbReference type="ChEBI" id="CHEBI:37565"/>
        <dbReference type="ChEBI" id="CHEBI:58805"/>
        <dbReference type="EC" id="2.7.7.65"/>
    </reaction>
</comment>
<keyword evidence="7" id="KW-1185">Reference proteome</keyword>
<sequence length="463" mass="50221">MQGTILFLDGVSTNRIMLKVQLAAAWYHVIQSDRIEGVVALVGRVRPDLILCAMTLPDGSATDVKRVLAKVPGSADIPMIAIAAHAGQPARLKALAAGIDDVMTQPYDDMLLLARIRSLIRARSRADELRQQGNLQGAGLEEVMSDYLLPPRRSTVALIAQTPGTGAIWRARLKGQVPHDISLFRIEDVQTLLSVSAPDVILIELSDGATCLRLLADLRARSNTRNAAIIAIPSQNKAHLASDALDRGADDVMSEGFEANELALRLEALLRRKSRTDMYLANLRARLDASLTDPMTGLFNRRHAMPELHRIVRDTFENDQEFSLLLLDIDHFKSINDRFGHPAGDAVLIETAERLKRQLRPTDLLARIGGEEFMVVRPGVSGQDAMRMAGRLCACMNSSPFALPAGGQPVQVTVSIGLAVLSAAGQPAVDPVQIASQIFAQADRALYMAKEAGRNRISTACAA</sequence>
<comment type="caution">
    <text evidence="3">Lacks conserved residue(s) required for the propagation of feature annotation.</text>
</comment>
<reference evidence="7" key="1">
    <citation type="submission" date="2016-10" db="EMBL/GenBank/DDBJ databases">
        <authorList>
            <person name="Varghese N."/>
            <person name="Submissions S."/>
        </authorList>
    </citation>
    <scope>NUCLEOTIDE SEQUENCE [LARGE SCALE GENOMIC DNA]</scope>
    <source>
        <strain evidence="7">CGMCC 1.9108</strain>
    </source>
</reference>
<dbReference type="AlphaFoldDB" id="A0A1G6VEX7"/>
<evidence type="ECO:0000313" key="6">
    <source>
        <dbReference type="EMBL" id="SDD51557.1"/>
    </source>
</evidence>
<dbReference type="PROSITE" id="PS50887">
    <property type="entry name" value="GGDEF"/>
    <property type="match status" value="1"/>
</dbReference>
<dbReference type="SUPFAM" id="SSF52172">
    <property type="entry name" value="CheY-like"/>
    <property type="match status" value="2"/>
</dbReference>
<feature type="domain" description="GGDEF" evidence="5">
    <location>
        <begin position="320"/>
        <end position="462"/>
    </location>
</feature>
<protein>
    <recommendedName>
        <fullName evidence="1">diguanylate cyclase</fullName>
        <ecNumber evidence="1">2.7.7.65</ecNumber>
    </recommendedName>
</protein>
<evidence type="ECO:0000259" key="4">
    <source>
        <dbReference type="PROSITE" id="PS50110"/>
    </source>
</evidence>
<dbReference type="STRING" id="639004.SAMN04488239_10826"/>
<organism evidence="6 7">
    <name type="scientific">Ruegeria marina</name>
    <dbReference type="NCBI Taxonomy" id="639004"/>
    <lineage>
        <taxon>Bacteria</taxon>
        <taxon>Pseudomonadati</taxon>
        <taxon>Pseudomonadota</taxon>
        <taxon>Alphaproteobacteria</taxon>
        <taxon>Rhodobacterales</taxon>
        <taxon>Roseobacteraceae</taxon>
        <taxon>Ruegeria</taxon>
    </lineage>
</organism>
<dbReference type="SUPFAM" id="SSF55073">
    <property type="entry name" value="Nucleotide cyclase"/>
    <property type="match status" value="1"/>
</dbReference>
<accession>A0A1G6VEX7</accession>
<dbReference type="InterPro" id="IPR011006">
    <property type="entry name" value="CheY-like_superfamily"/>
</dbReference>
<name>A0A1G6VEX7_9RHOB</name>
<dbReference type="CDD" id="cd01949">
    <property type="entry name" value="GGDEF"/>
    <property type="match status" value="1"/>
</dbReference>
<dbReference type="InterPro" id="IPR000160">
    <property type="entry name" value="GGDEF_dom"/>
</dbReference>
<dbReference type="FunFam" id="3.30.70.270:FF:000001">
    <property type="entry name" value="Diguanylate cyclase domain protein"/>
    <property type="match status" value="1"/>
</dbReference>
<dbReference type="InterPro" id="IPR029787">
    <property type="entry name" value="Nucleotide_cyclase"/>
</dbReference>
<dbReference type="InterPro" id="IPR050469">
    <property type="entry name" value="Diguanylate_Cyclase"/>
</dbReference>
<dbReference type="SMART" id="SM00448">
    <property type="entry name" value="REC"/>
    <property type="match status" value="1"/>
</dbReference>
<dbReference type="PANTHER" id="PTHR45138:SF9">
    <property type="entry name" value="DIGUANYLATE CYCLASE DGCM-RELATED"/>
    <property type="match status" value="1"/>
</dbReference>
<evidence type="ECO:0000256" key="3">
    <source>
        <dbReference type="PROSITE-ProRule" id="PRU00169"/>
    </source>
</evidence>
<evidence type="ECO:0000256" key="2">
    <source>
        <dbReference type="ARBA" id="ARBA00034247"/>
    </source>
</evidence>
<dbReference type="PROSITE" id="PS50110">
    <property type="entry name" value="RESPONSE_REGULATORY"/>
    <property type="match status" value="1"/>
</dbReference>
<dbReference type="InterPro" id="IPR001789">
    <property type="entry name" value="Sig_transdc_resp-reg_receiver"/>
</dbReference>
<evidence type="ECO:0000256" key="1">
    <source>
        <dbReference type="ARBA" id="ARBA00012528"/>
    </source>
</evidence>
<dbReference type="GO" id="GO:0052621">
    <property type="term" value="F:diguanylate cyclase activity"/>
    <property type="evidence" value="ECO:0007669"/>
    <property type="project" value="UniProtKB-EC"/>
</dbReference>
<gene>
    <name evidence="6" type="ORF">SAMN04488239_10826</name>
</gene>
<dbReference type="Pfam" id="PF00072">
    <property type="entry name" value="Response_reg"/>
    <property type="match status" value="1"/>
</dbReference>
<dbReference type="InterPro" id="IPR043128">
    <property type="entry name" value="Rev_trsase/Diguanyl_cyclase"/>
</dbReference>
<dbReference type="GO" id="GO:0000160">
    <property type="term" value="P:phosphorelay signal transduction system"/>
    <property type="evidence" value="ECO:0007669"/>
    <property type="project" value="InterPro"/>
</dbReference>
<dbReference type="SMART" id="SM00267">
    <property type="entry name" value="GGDEF"/>
    <property type="match status" value="1"/>
</dbReference>
<dbReference type="NCBIfam" id="TIGR00254">
    <property type="entry name" value="GGDEF"/>
    <property type="match status" value="1"/>
</dbReference>
<dbReference type="Proteomes" id="UP000199628">
    <property type="component" value="Unassembled WGS sequence"/>
</dbReference>
<dbReference type="EC" id="2.7.7.65" evidence="1"/>
<dbReference type="Gene3D" id="3.40.50.2300">
    <property type="match status" value="1"/>
</dbReference>